<name>A0ABR4JUC7_9EURO</name>
<comment type="caution">
    <text evidence="2">The sequence shown here is derived from an EMBL/GenBank/DDBJ whole genome shotgun (WGS) entry which is preliminary data.</text>
</comment>
<evidence type="ECO:0008006" key="4">
    <source>
        <dbReference type="Google" id="ProtNLM"/>
    </source>
</evidence>
<accession>A0ABR4JUC7</accession>
<keyword evidence="1" id="KW-0812">Transmembrane</keyword>
<dbReference type="EMBL" id="JBFXLU010000088">
    <property type="protein sequence ID" value="KAL2843650.1"/>
    <property type="molecule type" value="Genomic_DNA"/>
</dbReference>
<organism evidence="2 3">
    <name type="scientific">Aspergillus pseudoustus</name>
    <dbReference type="NCBI Taxonomy" id="1810923"/>
    <lineage>
        <taxon>Eukaryota</taxon>
        <taxon>Fungi</taxon>
        <taxon>Dikarya</taxon>
        <taxon>Ascomycota</taxon>
        <taxon>Pezizomycotina</taxon>
        <taxon>Eurotiomycetes</taxon>
        <taxon>Eurotiomycetidae</taxon>
        <taxon>Eurotiales</taxon>
        <taxon>Aspergillaceae</taxon>
        <taxon>Aspergillus</taxon>
        <taxon>Aspergillus subgen. Nidulantes</taxon>
    </lineage>
</organism>
<feature type="transmembrane region" description="Helical" evidence="1">
    <location>
        <begin position="47"/>
        <end position="71"/>
    </location>
</feature>
<feature type="transmembrane region" description="Helical" evidence="1">
    <location>
        <begin position="77"/>
        <end position="100"/>
    </location>
</feature>
<protein>
    <recommendedName>
        <fullName evidence="4">Transmembrane protein</fullName>
    </recommendedName>
</protein>
<keyword evidence="1" id="KW-1133">Transmembrane helix</keyword>
<proteinExistence type="predicted"/>
<reference evidence="2 3" key="1">
    <citation type="submission" date="2024-07" db="EMBL/GenBank/DDBJ databases">
        <title>Section-level genome sequencing and comparative genomics of Aspergillus sections Usti and Cavernicolus.</title>
        <authorList>
            <consortium name="Lawrence Berkeley National Laboratory"/>
            <person name="Nybo J.L."/>
            <person name="Vesth T.C."/>
            <person name="Theobald S."/>
            <person name="Frisvad J.C."/>
            <person name="Larsen T.O."/>
            <person name="Kjaerboelling I."/>
            <person name="Rothschild-Mancinelli K."/>
            <person name="Lyhne E.K."/>
            <person name="Kogle M.E."/>
            <person name="Barry K."/>
            <person name="Clum A."/>
            <person name="Na H."/>
            <person name="Ledsgaard L."/>
            <person name="Lin J."/>
            <person name="Lipzen A."/>
            <person name="Kuo A."/>
            <person name="Riley R."/>
            <person name="Mondo S."/>
            <person name="Labutti K."/>
            <person name="Haridas S."/>
            <person name="Pangalinan J."/>
            <person name="Salamov A.A."/>
            <person name="Simmons B.A."/>
            <person name="Magnuson J.K."/>
            <person name="Chen J."/>
            <person name="Drula E."/>
            <person name="Henrissat B."/>
            <person name="Wiebenga A."/>
            <person name="Lubbers R.J."/>
            <person name="Gomes A.C."/>
            <person name="Makela M.R."/>
            <person name="Stajich J."/>
            <person name="Grigoriev I.V."/>
            <person name="Mortensen U.H."/>
            <person name="De Vries R.P."/>
            <person name="Baker S.E."/>
            <person name="Andersen M.R."/>
        </authorList>
    </citation>
    <scope>NUCLEOTIDE SEQUENCE [LARGE SCALE GENOMIC DNA]</scope>
    <source>
        <strain evidence="2 3">CBS 123904</strain>
    </source>
</reference>
<sequence length="114" mass="12306">MFDRDFSFGSLTPPSPRVFSNLLLLVCSSVSAFLVKSPIGSSAVDGAGFFVILLCSCSLFASSFAVCLALYCVWASFLAVLPTVFLRELISSTFFNLTVLDFSNSNCFSRGDLD</sequence>
<dbReference type="Proteomes" id="UP001610446">
    <property type="component" value="Unassembled WGS sequence"/>
</dbReference>
<keyword evidence="1" id="KW-0472">Membrane</keyword>
<evidence type="ECO:0000313" key="2">
    <source>
        <dbReference type="EMBL" id="KAL2843650.1"/>
    </source>
</evidence>
<evidence type="ECO:0000256" key="1">
    <source>
        <dbReference type="SAM" id="Phobius"/>
    </source>
</evidence>
<evidence type="ECO:0000313" key="3">
    <source>
        <dbReference type="Proteomes" id="UP001610446"/>
    </source>
</evidence>
<keyword evidence="3" id="KW-1185">Reference proteome</keyword>
<gene>
    <name evidence="2" type="ORF">BJY01DRAFT_192363</name>
</gene>